<feature type="compositionally biased region" description="Basic and acidic residues" evidence="1">
    <location>
        <begin position="64"/>
        <end position="85"/>
    </location>
</feature>
<dbReference type="Proteomes" id="UP000828390">
    <property type="component" value="Unassembled WGS sequence"/>
</dbReference>
<dbReference type="EMBL" id="JAIWYP010000005">
    <property type="protein sequence ID" value="KAH3828682.1"/>
    <property type="molecule type" value="Genomic_DNA"/>
</dbReference>
<evidence type="ECO:0000313" key="3">
    <source>
        <dbReference type="Proteomes" id="UP000828390"/>
    </source>
</evidence>
<gene>
    <name evidence="2" type="ORF">DPMN_130664</name>
</gene>
<accession>A0A9D4K1G5</accession>
<evidence type="ECO:0000313" key="2">
    <source>
        <dbReference type="EMBL" id="KAH3828682.1"/>
    </source>
</evidence>
<organism evidence="2 3">
    <name type="scientific">Dreissena polymorpha</name>
    <name type="common">Zebra mussel</name>
    <name type="synonym">Mytilus polymorpha</name>
    <dbReference type="NCBI Taxonomy" id="45954"/>
    <lineage>
        <taxon>Eukaryota</taxon>
        <taxon>Metazoa</taxon>
        <taxon>Spiralia</taxon>
        <taxon>Lophotrochozoa</taxon>
        <taxon>Mollusca</taxon>
        <taxon>Bivalvia</taxon>
        <taxon>Autobranchia</taxon>
        <taxon>Heteroconchia</taxon>
        <taxon>Euheterodonta</taxon>
        <taxon>Imparidentia</taxon>
        <taxon>Neoheterodontei</taxon>
        <taxon>Myida</taxon>
        <taxon>Dreissenoidea</taxon>
        <taxon>Dreissenidae</taxon>
        <taxon>Dreissena</taxon>
    </lineage>
</organism>
<feature type="compositionally biased region" description="Basic and acidic residues" evidence="1">
    <location>
        <begin position="35"/>
        <end position="47"/>
    </location>
</feature>
<feature type="region of interest" description="Disordered" evidence="1">
    <location>
        <begin position="35"/>
        <end position="85"/>
    </location>
</feature>
<protein>
    <submittedName>
        <fullName evidence="2">Uncharacterized protein</fullName>
    </submittedName>
</protein>
<keyword evidence="3" id="KW-1185">Reference proteome</keyword>
<reference evidence="2" key="1">
    <citation type="journal article" date="2019" name="bioRxiv">
        <title>The Genome of the Zebra Mussel, Dreissena polymorpha: A Resource for Invasive Species Research.</title>
        <authorList>
            <person name="McCartney M.A."/>
            <person name="Auch B."/>
            <person name="Kono T."/>
            <person name="Mallez S."/>
            <person name="Zhang Y."/>
            <person name="Obille A."/>
            <person name="Becker A."/>
            <person name="Abrahante J.E."/>
            <person name="Garbe J."/>
            <person name="Badalamenti J.P."/>
            <person name="Herman A."/>
            <person name="Mangelson H."/>
            <person name="Liachko I."/>
            <person name="Sullivan S."/>
            <person name="Sone E.D."/>
            <person name="Koren S."/>
            <person name="Silverstein K.A.T."/>
            <person name="Beckman K.B."/>
            <person name="Gohl D.M."/>
        </authorList>
    </citation>
    <scope>NUCLEOTIDE SEQUENCE</scope>
    <source>
        <strain evidence="2">Duluth1</strain>
        <tissue evidence="2">Whole animal</tissue>
    </source>
</reference>
<sequence>MRSTTKEQIRSTRHVWFVQANTCIPLFQLNPHRTFRDSRQTHGEARRRLFGRTDGLTDGQTDGQTDRQTNRPTDQHTDIQTDRQTDGYYISHFIPQRNLDEMGTIAGG</sequence>
<evidence type="ECO:0000256" key="1">
    <source>
        <dbReference type="SAM" id="MobiDB-lite"/>
    </source>
</evidence>
<dbReference type="AlphaFoldDB" id="A0A9D4K1G5"/>
<proteinExistence type="predicted"/>
<name>A0A9D4K1G5_DREPO</name>
<reference evidence="2" key="2">
    <citation type="submission" date="2020-11" db="EMBL/GenBank/DDBJ databases">
        <authorList>
            <person name="McCartney M.A."/>
            <person name="Auch B."/>
            <person name="Kono T."/>
            <person name="Mallez S."/>
            <person name="Becker A."/>
            <person name="Gohl D.M."/>
            <person name="Silverstein K.A.T."/>
            <person name="Koren S."/>
            <person name="Bechman K.B."/>
            <person name="Herman A."/>
            <person name="Abrahante J.E."/>
            <person name="Garbe J."/>
        </authorList>
    </citation>
    <scope>NUCLEOTIDE SEQUENCE</scope>
    <source>
        <strain evidence="2">Duluth1</strain>
        <tissue evidence="2">Whole animal</tissue>
    </source>
</reference>
<comment type="caution">
    <text evidence="2">The sequence shown here is derived from an EMBL/GenBank/DDBJ whole genome shotgun (WGS) entry which is preliminary data.</text>
</comment>